<evidence type="ECO:0000313" key="2">
    <source>
        <dbReference type="Proteomes" id="UP000664940"/>
    </source>
</evidence>
<dbReference type="AlphaFoldDB" id="A0A834BIS2"/>
<organism evidence="1 2">
    <name type="scientific">Phyllostomus discolor</name>
    <name type="common">pale spear-nosed bat</name>
    <dbReference type="NCBI Taxonomy" id="89673"/>
    <lineage>
        <taxon>Eukaryota</taxon>
        <taxon>Metazoa</taxon>
        <taxon>Chordata</taxon>
        <taxon>Craniata</taxon>
        <taxon>Vertebrata</taxon>
        <taxon>Euteleostomi</taxon>
        <taxon>Mammalia</taxon>
        <taxon>Eutheria</taxon>
        <taxon>Laurasiatheria</taxon>
        <taxon>Chiroptera</taxon>
        <taxon>Yangochiroptera</taxon>
        <taxon>Phyllostomidae</taxon>
        <taxon>Phyllostominae</taxon>
        <taxon>Phyllostomus</taxon>
    </lineage>
</organism>
<proteinExistence type="predicted"/>
<reference evidence="1 2" key="1">
    <citation type="journal article" date="2020" name="Nature">
        <title>Six reference-quality genomes reveal evolution of bat adaptations.</title>
        <authorList>
            <person name="Jebb D."/>
            <person name="Huang Z."/>
            <person name="Pippel M."/>
            <person name="Hughes G.M."/>
            <person name="Lavrichenko K."/>
            <person name="Devanna P."/>
            <person name="Winkler S."/>
            <person name="Jermiin L.S."/>
            <person name="Skirmuntt E.C."/>
            <person name="Katzourakis A."/>
            <person name="Burkitt-Gray L."/>
            <person name="Ray D.A."/>
            <person name="Sullivan K.A.M."/>
            <person name="Roscito J.G."/>
            <person name="Kirilenko B.M."/>
            <person name="Davalos L.M."/>
            <person name="Corthals A.P."/>
            <person name="Power M.L."/>
            <person name="Jones G."/>
            <person name="Ransome R.D."/>
            <person name="Dechmann D.K.N."/>
            <person name="Locatelli A.G."/>
            <person name="Puechmaille S.J."/>
            <person name="Fedrigo O."/>
            <person name="Jarvis E.D."/>
            <person name="Hiller M."/>
            <person name="Vernes S.C."/>
            <person name="Myers E.W."/>
            <person name="Teeling E.C."/>
        </authorList>
    </citation>
    <scope>NUCLEOTIDE SEQUENCE [LARGE SCALE GENOMIC DNA]</scope>
    <source>
        <strain evidence="1">Bat1K_MPI-CBG_1</strain>
    </source>
</reference>
<gene>
    <name evidence="1" type="ORF">HJG60_007988</name>
</gene>
<sequence length="128" mass="14858">MELIYSVLRKHLILKIKKEKSKIFSLFCTQYTFKRSFNCFITRHFRKWVSNCVLLNTGGSLGHLRSKSLRCVPPLLLTHNWTPTSVLPSNTCTHLAQIFVSAGRKENALQWLLQWGPRDTPSRSHSYP</sequence>
<evidence type="ECO:0000313" key="1">
    <source>
        <dbReference type="EMBL" id="KAF6131087.1"/>
    </source>
</evidence>
<comment type="caution">
    <text evidence="1">The sequence shown here is derived from an EMBL/GenBank/DDBJ whole genome shotgun (WGS) entry which is preliminary data.</text>
</comment>
<protein>
    <submittedName>
        <fullName evidence="1">Uncharacterized protein</fullName>
    </submittedName>
</protein>
<accession>A0A834BIS2</accession>
<dbReference type="EMBL" id="JABVXQ010000001">
    <property type="protein sequence ID" value="KAF6131087.1"/>
    <property type="molecule type" value="Genomic_DNA"/>
</dbReference>
<dbReference type="Proteomes" id="UP000664940">
    <property type="component" value="Unassembled WGS sequence"/>
</dbReference>
<name>A0A834BIS2_9CHIR</name>